<evidence type="ECO:0000256" key="1">
    <source>
        <dbReference type="ARBA" id="ARBA00007316"/>
    </source>
</evidence>
<sequence>MDGPDDSGKPPPRKRKRRGSLIERAGSVYDFEAVLRARVVMPESNGAPGQVVDVPLTQVQQPTLTPQPTLSPPLPFESIDTAMGVSTIQADSAFPAPAPLPGAGGNGASPPAELPTLAAGKDPAALPAPEIAYRTAKVNRADLIDQGFVMPDAAITALAEEFRIVKRTLLLNAIGPTALPNGRRILICSAQANEGKTFCAVNLALSMANERDIEVLLIDGDFAKPTVLSTLGIEGPVGLMDALGDPDIDVETLVIKTDVGNLSVLPSGKYTNEATELIAADRTRVIIERLSAKPNRIILFDSPPALAASPASVLAYHVGQVLLVVRADKTAEAELRDAVLLLGGCEEIQLLLNGARFAPNARRFGSYYGYEAPR</sequence>
<keyword evidence="4" id="KW-0547">Nucleotide-binding</keyword>
<feature type="region of interest" description="Disordered" evidence="9">
    <location>
        <begin position="1"/>
        <end position="21"/>
    </location>
</feature>
<keyword evidence="5" id="KW-0418">Kinase</keyword>
<dbReference type="InterPro" id="IPR050445">
    <property type="entry name" value="Bact_polysacc_biosynth/exp"/>
</dbReference>
<proteinExistence type="inferred from homology"/>
<dbReference type="PANTHER" id="PTHR32309">
    <property type="entry name" value="TYROSINE-PROTEIN KINASE"/>
    <property type="match status" value="1"/>
</dbReference>
<evidence type="ECO:0000256" key="8">
    <source>
        <dbReference type="ARBA" id="ARBA00051245"/>
    </source>
</evidence>
<dbReference type="AlphaFoldDB" id="A0A2A4FY46"/>
<accession>A0A2A4FY46</accession>
<comment type="similarity">
    <text evidence="1">Belongs to the CpsD/CapB family.</text>
</comment>
<evidence type="ECO:0000256" key="9">
    <source>
        <dbReference type="SAM" id="MobiDB-lite"/>
    </source>
</evidence>
<dbReference type="PANTHER" id="PTHR32309:SF13">
    <property type="entry name" value="FERRIC ENTEROBACTIN TRANSPORT PROTEIN FEPE"/>
    <property type="match status" value="1"/>
</dbReference>
<dbReference type="InterPro" id="IPR005702">
    <property type="entry name" value="Wzc-like_C"/>
</dbReference>
<dbReference type="EC" id="2.7.10.2" evidence="2"/>
<keyword evidence="7" id="KW-0829">Tyrosine-protein kinase</keyword>
<dbReference type="KEGG" id="rdi:CMV14_06370"/>
<evidence type="ECO:0000256" key="5">
    <source>
        <dbReference type="ARBA" id="ARBA00022777"/>
    </source>
</evidence>
<gene>
    <name evidence="11" type="ORF">COO09_09705</name>
</gene>
<evidence type="ECO:0000259" key="10">
    <source>
        <dbReference type="Pfam" id="PF13614"/>
    </source>
</evidence>
<reference evidence="11 12" key="1">
    <citation type="submission" date="2017-09" db="EMBL/GenBank/DDBJ databases">
        <title>The Catabolism of 3,6-Dichlorosalicylic acid is Initiated by the Cytochrome P450 Monooxygenase DsmABC in Rhizorhabdus dicambivorans Ndbn-20.</title>
        <authorList>
            <person name="Na L."/>
        </authorList>
    </citation>
    <scope>NUCLEOTIDE SEQUENCE [LARGE SCALE GENOMIC DNA]</scope>
    <source>
        <strain evidence="11 12">Ndbn-20m</strain>
    </source>
</reference>
<organism evidence="11 12">
    <name type="scientific">Rhizorhabdus dicambivorans</name>
    <dbReference type="NCBI Taxonomy" id="1850238"/>
    <lineage>
        <taxon>Bacteria</taxon>
        <taxon>Pseudomonadati</taxon>
        <taxon>Pseudomonadota</taxon>
        <taxon>Alphaproteobacteria</taxon>
        <taxon>Sphingomonadales</taxon>
        <taxon>Sphingomonadaceae</taxon>
        <taxon>Rhizorhabdus</taxon>
    </lineage>
</organism>
<evidence type="ECO:0000256" key="6">
    <source>
        <dbReference type="ARBA" id="ARBA00022840"/>
    </source>
</evidence>
<comment type="catalytic activity">
    <reaction evidence="8">
        <text>L-tyrosyl-[protein] + ATP = O-phospho-L-tyrosyl-[protein] + ADP + H(+)</text>
        <dbReference type="Rhea" id="RHEA:10596"/>
        <dbReference type="Rhea" id="RHEA-COMP:10136"/>
        <dbReference type="Rhea" id="RHEA-COMP:20101"/>
        <dbReference type="ChEBI" id="CHEBI:15378"/>
        <dbReference type="ChEBI" id="CHEBI:30616"/>
        <dbReference type="ChEBI" id="CHEBI:46858"/>
        <dbReference type="ChEBI" id="CHEBI:61978"/>
        <dbReference type="ChEBI" id="CHEBI:456216"/>
        <dbReference type="EC" id="2.7.10.2"/>
    </reaction>
</comment>
<dbReference type="GO" id="GO:0004713">
    <property type="term" value="F:protein tyrosine kinase activity"/>
    <property type="evidence" value="ECO:0007669"/>
    <property type="project" value="TreeGrafter"/>
</dbReference>
<keyword evidence="6" id="KW-0067">ATP-binding</keyword>
<comment type="caution">
    <text evidence="11">The sequence shown here is derived from an EMBL/GenBank/DDBJ whole genome shotgun (WGS) entry which is preliminary data.</text>
</comment>
<dbReference type="Gene3D" id="3.40.50.300">
    <property type="entry name" value="P-loop containing nucleotide triphosphate hydrolases"/>
    <property type="match status" value="1"/>
</dbReference>
<keyword evidence="12" id="KW-1185">Reference proteome</keyword>
<keyword evidence="3" id="KW-0808">Transferase</keyword>
<dbReference type="InterPro" id="IPR027417">
    <property type="entry name" value="P-loop_NTPase"/>
</dbReference>
<evidence type="ECO:0000256" key="3">
    <source>
        <dbReference type="ARBA" id="ARBA00022679"/>
    </source>
</evidence>
<dbReference type="GO" id="GO:0005886">
    <property type="term" value="C:plasma membrane"/>
    <property type="evidence" value="ECO:0007669"/>
    <property type="project" value="TreeGrafter"/>
</dbReference>
<evidence type="ECO:0000256" key="4">
    <source>
        <dbReference type="ARBA" id="ARBA00022741"/>
    </source>
</evidence>
<feature type="region of interest" description="Disordered" evidence="9">
    <location>
        <begin position="93"/>
        <end position="121"/>
    </location>
</feature>
<dbReference type="CDD" id="cd05387">
    <property type="entry name" value="BY-kinase"/>
    <property type="match status" value="1"/>
</dbReference>
<dbReference type="OrthoDB" id="9775724at2"/>
<dbReference type="RefSeq" id="WP_066960985.1">
    <property type="nucleotide sequence ID" value="NZ_CP023449.1"/>
</dbReference>
<name>A0A2A4FY46_9SPHN</name>
<dbReference type="Pfam" id="PF13614">
    <property type="entry name" value="AAA_31"/>
    <property type="match status" value="1"/>
</dbReference>
<protein>
    <recommendedName>
        <fullName evidence="2">non-specific protein-tyrosine kinase</fullName>
        <ecNumber evidence="2">2.7.10.2</ecNumber>
    </recommendedName>
</protein>
<evidence type="ECO:0000256" key="2">
    <source>
        <dbReference type="ARBA" id="ARBA00011903"/>
    </source>
</evidence>
<dbReference type="Proteomes" id="UP000218934">
    <property type="component" value="Unassembled WGS sequence"/>
</dbReference>
<evidence type="ECO:0000313" key="11">
    <source>
        <dbReference type="EMBL" id="PCE42666.1"/>
    </source>
</evidence>
<dbReference type="InterPro" id="IPR025669">
    <property type="entry name" value="AAA_dom"/>
</dbReference>
<evidence type="ECO:0000256" key="7">
    <source>
        <dbReference type="ARBA" id="ARBA00023137"/>
    </source>
</evidence>
<feature type="domain" description="AAA" evidence="10">
    <location>
        <begin position="193"/>
        <end position="314"/>
    </location>
</feature>
<dbReference type="EMBL" id="NWUF01000007">
    <property type="protein sequence ID" value="PCE42666.1"/>
    <property type="molecule type" value="Genomic_DNA"/>
</dbReference>
<evidence type="ECO:0000313" key="12">
    <source>
        <dbReference type="Proteomes" id="UP000218934"/>
    </source>
</evidence>
<dbReference type="SUPFAM" id="SSF52540">
    <property type="entry name" value="P-loop containing nucleoside triphosphate hydrolases"/>
    <property type="match status" value="1"/>
</dbReference>